<protein>
    <submittedName>
        <fullName evidence="1">Uncharacterized protein</fullName>
    </submittedName>
</protein>
<dbReference type="Proteomes" id="UP000255192">
    <property type="component" value="Unassembled WGS sequence"/>
</dbReference>
<dbReference type="EMBL" id="UGMD01000002">
    <property type="protein sequence ID" value="STV16077.1"/>
    <property type="molecule type" value="Genomic_DNA"/>
</dbReference>
<dbReference type="AlphaFoldDB" id="A0A378APW7"/>
<name>A0A378APW7_KLEPN</name>
<gene>
    <name evidence="1" type="ORF">NCTC204_04322</name>
</gene>
<organism evidence="1 2">
    <name type="scientific">Klebsiella pneumoniae</name>
    <dbReference type="NCBI Taxonomy" id="573"/>
    <lineage>
        <taxon>Bacteria</taxon>
        <taxon>Pseudomonadati</taxon>
        <taxon>Pseudomonadota</taxon>
        <taxon>Gammaproteobacteria</taxon>
        <taxon>Enterobacterales</taxon>
        <taxon>Enterobacteriaceae</taxon>
        <taxon>Klebsiella/Raoultella group</taxon>
        <taxon>Klebsiella</taxon>
        <taxon>Klebsiella pneumoniae complex</taxon>
    </lineage>
</organism>
<evidence type="ECO:0000313" key="1">
    <source>
        <dbReference type="EMBL" id="STV16077.1"/>
    </source>
</evidence>
<reference evidence="1 2" key="1">
    <citation type="submission" date="2018-06" db="EMBL/GenBank/DDBJ databases">
        <authorList>
            <consortium name="Pathogen Informatics"/>
            <person name="Doyle S."/>
        </authorList>
    </citation>
    <scope>NUCLEOTIDE SEQUENCE [LARGE SCALE GENOMIC DNA]</scope>
    <source>
        <strain evidence="1 2">NCTC204</strain>
    </source>
</reference>
<accession>A0A378APW7</accession>
<sequence length="30" mass="3343">MPRADWLPMLTGANVVLTHDGKDTKFPCMP</sequence>
<proteinExistence type="predicted"/>
<evidence type="ECO:0000313" key="2">
    <source>
        <dbReference type="Proteomes" id="UP000255192"/>
    </source>
</evidence>